<dbReference type="EMBL" id="JBFPER010000001">
    <property type="protein sequence ID" value="MEX0380441.1"/>
    <property type="molecule type" value="Genomic_DNA"/>
</dbReference>
<keyword evidence="2" id="KW-1185">Reference proteome</keyword>
<organism evidence="1 2">
    <name type="scientific">Leuconostoc aquikimchii</name>
    <dbReference type="NCBI Taxonomy" id="3236804"/>
    <lineage>
        <taxon>Bacteria</taxon>
        <taxon>Bacillati</taxon>
        <taxon>Bacillota</taxon>
        <taxon>Bacilli</taxon>
        <taxon>Lactobacillales</taxon>
        <taxon>Lactobacillaceae</taxon>
        <taxon>Leuconostoc</taxon>
    </lineage>
</organism>
<name>A0ABV3S280_9LACO</name>
<dbReference type="Proteomes" id="UP001556617">
    <property type="component" value="Unassembled WGS sequence"/>
</dbReference>
<reference evidence="1 2" key="1">
    <citation type="submission" date="2024-07" db="EMBL/GenBank/DDBJ databases">
        <authorList>
            <person name="Yun M."/>
        </authorList>
    </citation>
    <scope>NUCLEOTIDE SEQUENCE [LARGE SCALE GENOMIC DNA]</scope>
    <source>
        <strain evidence="1 2">MS01</strain>
    </source>
</reference>
<sequence>MAETKQSRLQYLHIERDKSFEEIDQINDYINDLDDEIKQLEFGDD</sequence>
<accession>A0ABV3S280</accession>
<dbReference type="RefSeq" id="WP_367973846.1">
    <property type="nucleotide sequence ID" value="NZ_JBFPEQ010000001.1"/>
</dbReference>
<proteinExistence type="predicted"/>
<evidence type="ECO:0000313" key="2">
    <source>
        <dbReference type="Proteomes" id="UP001556617"/>
    </source>
</evidence>
<protein>
    <submittedName>
        <fullName evidence="1">Uncharacterized protein</fullName>
    </submittedName>
</protein>
<evidence type="ECO:0000313" key="1">
    <source>
        <dbReference type="EMBL" id="MEX0380441.1"/>
    </source>
</evidence>
<comment type="caution">
    <text evidence="1">The sequence shown here is derived from an EMBL/GenBank/DDBJ whole genome shotgun (WGS) entry which is preliminary data.</text>
</comment>
<gene>
    <name evidence="1" type="ORF">AB3K24_03635</name>
</gene>